<feature type="disulfide bond" evidence="17">
    <location>
        <begin position="187"/>
        <end position="196"/>
    </location>
</feature>
<dbReference type="Pfam" id="PF24329">
    <property type="entry name" value="FN-plug_TEN1-4"/>
    <property type="match status" value="1"/>
</dbReference>
<dbReference type="PROSITE" id="PS01186">
    <property type="entry name" value="EGF_2"/>
    <property type="match status" value="4"/>
</dbReference>
<dbReference type="CDD" id="cd00055">
    <property type="entry name" value="EGF_Lam"/>
    <property type="match status" value="1"/>
</dbReference>
<evidence type="ECO:0000256" key="10">
    <source>
        <dbReference type="ARBA" id="ARBA00022692"/>
    </source>
</evidence>
<reference evidence="19" key="1">
    <citation type="submission" date="2025-08" db="UniProtKB">
        <authorList>
            <consortium name="Ensembl"/>
        </authorList>
    </citation>
    <scope>IDENTIFICATION</scope>
</reference>
<feature type="domain" description="EGF-like" evidence="18">
    <location>
        <begin position="95"/>
        <end position="131"/>
    </location>
</feature>
<keyword evidence="9 17" id="KW-0245">EGF-like domain</keyword>
<dbReference type="InterPro" id="IPR022385">
    <property type="entry name" value="Rhs_assc_core"/>
</dbReference>
<evidence type="ECO:0000256" key="12">
    <source>
        <dbReference type="ARBA" id="ARBA00022989"/>
    </source>
</evidence>
<sequence length="2257" mass="249596">MEVLDGRQISTGGLQTSLRIARSPGHPRNSLHVWIEFFRYMEQGFWQLAIYNDGSQSESLGFVASSTDVNSGCPANCRGNGQCVSSSCRCFHGFVGPDCSPAPCFELCSGNGDYIRGRCVCLDGWKGVECELSATECLDPLCGGHGSCLAGTCVCHAGYTGQVCDHVTCRDAHCSGHGTCVGDICICKAGWTGPLCDEPSPGCVQCSGHGIYLPETGSCTCEPSYTGRDCSLELCAEGCGLHGTCVMGACHCDDGWSGTLCEQRSCAPPCEEHGRCNDGQCECDEGWNGDHCSIEGCPSQCTGRGSCELDNGLWRCGCHVGWRGSSCSIAVEMACEDGKDNDRDGLFDCIDPDCCVQLACKADALCRRSPDPRDVLPLILAPAGQRLATRPVHSFYTKFKFLVGTVHIIPGENPFDSRTAVVVRGKVEVSDGSPLVGVNVSFPDNPQFGFAFTRQDGTFDVLANGGIALRLLFQRAPFPNQLRSLWLPWNRFVVMDTVVLRREENEIPSCDLSGFPRPMPVLLPSSLSTLEGLSASSFPIIPEIQAVHATIALPGSDTWLRYVSSHAPGYGALLHMVLTPSSIPFNLLKVHLVVAVEGQVHRAWFPAAPNLQHTFCWNKTNAYGQPVFGLSQALISVGYEYESCPDMVLWERRIATLLGRQPDGASLGGWSLNEHHVLDTGSGTVHKGSGESMYISQLPPVIVSVMGNGRRRSISCPSCNGVAEGNKLLAPVALACGADGSVYVGDFNFVRRIFPSKNVTSIYELSINPSHRYYLAIDPLRGSLLVSDAGTRKVYRVRSLTGAAVELISNGDVVAGTGESCLPNDDKRCGDGGPAVNASLTHPRGVAVNKDGHTFFVDGTVIRKIDGNGIVATVIGSGDLLSGRPLSCDSPIDSSQVRLEWPTALAISPLDDSLYILDGNIVLQVTSNWQVRLVAGRLGHCSSSSSIPMPPWQDSLGPSPSTFKAPVSITVSHDGVLYIAETDEKKIHRVWQVFNEGTMTLLAGAVSGCSCNGDVACGCFSGDNGYAKDARLNVPASVTVCPNGVLYIADFGNVRLRAVHPNLPLKNANAQYEVGSVSGQELYVFNADGVHLQTRSLISGDFLYNFSYIWDRHLTAVSASDGRSLQIRRDSAGMPLRLVLADGHVLALTLNSNGALKSISMQGVELVFLTYVGTTGLLATQSDENGWTTFYSYDSSGRLTNTTFPTGTVVDLQAETNGVYRVKTKSSHLNEDLILEANISAADTLYSVFRGGASNKYSLGFDGSLRAFYPDGLRIDLVTEPHVSAGPTTPASVIQNISLPIVREGISMEWRMRVDEDGGEFTIGRKLRVNGRNILSIDYNQQTRTEKIYDDHRKFMMHVTYNSQGLPALWLTANKLKPLNLTYSAQGQLLVAKHGASAQKLQYDGFGRVISHTFPDGRMWTFTYPEKANILRLPSQRRYIFEFDKRDHLVSVIMPTMARHLLGTIRSVGYYRNVYTPPETATLLVEDYTEEGLLLYRAFLGTGRCILFRYGRMFRPTAVMYDGTQVSFTHDEGSGALKLVSLQVGTFSCFIRYRLVGPLFDRQVVRFGEDEMVGARFDYGYDSNLRITNLQSVINEVPLPIDLYRYDEILGKVEQFGKFSVIYYDLDQIITTAVMTLTKYFDTYGRVKEVQYEIYRSLMFWMALQYDIQDRLKMCEIKIGPYSNSTSYTYEYDADGQLQSVSMNSMVTWRYSYDLNGNLHLLNPGSNGRLMPMSYDFRDRLTRLGDVRYVMDDDGFLRQRGDDIFDYNSNGQLLRAYSKSKAWSVWYYYDGLGRRVSRKTDSNQNLQYFYANPLHFDRVTHLYNHSTSEIIALYYDLQGHLFAMELSSGKEFYVAADVSGTPLAVFSHSGIPVKQLQYTAYGEIYSDSNPDFQIPIGFSGGLYDPLTYLVHFQDRDYDVLSGRWTSPDISIWKNIGRYPRPFNLYMFRNNNPVSIIHHSTESLQDTNTWLEMFGIQLSNVIPHFHKRYLESYNPLKQYLVSDAQVNIKSYSWVECMVHKRLNEFARLGSFPPQFLFKRTARAPQQRFVMAGSLLGKGAMMANSHGQIRTAITAIASEDSRKIAIILNNSQCLEHLHYTVKGVDRHYFVKVGSAEWDLGVLGLSNGWKILESGVNITVIRSLGVSSGHGRRYTDITLQAGMLLINVRYGTSVDEERARVLGLAQERAISQAWAKERRLAKDGERSTQHWTDRELQQLVSSGQVPGYEGSYILSVEQFPEFADSPSNIKFLRQTERERS</sequence>
<accession>A0A8C4PYB5</accession>
<dbReference type="GO" id="GO:0046982">
    <property type="term" value="F:protein heterodimerization activity"/>
    <property type="evidence" value="ECO:0007669"/>
    <property type="project" value="TreeGrafter"/>
</dbReference>
<keyword evidence="13" id="KW-0472">Membrane</keyword>
<dbReference type="Pfam" id="PF25024">
    <property type="entry name" value="EGF_TEN"/>
    <property type="match status" value="1"/>
</dbReference>
<dbReference type="FunFam" id="2.10.25.10:FF:000013">
    <property type="entry name" value="Teneurin transmembrane protein 4"/>
    <property type="match status" value="1"/>
</dbReference>
<feature type="disulfide bond" evidence="17">
    <location>
        <begin position="266"/>
        <end position="276"/>
    </location>
</feature>
<evidence type="ECO:0000256" key="3">
    <source>
        <dbReference type="ARBA" id="ARBA00004236"/>
    </source>
</evidence>
<keyword evidence="14 17" id="KW-1015">Disulfide bond</keyword>
<dbReference type="InterPro" id="IPR028916">
    <property type="entry name" value="Tox-GHH_dom"/>
</dbReference>
<evidence type="ECO:0000256" key="15">
    <source>
        <dbReference type="ARBA" id="ARBA00023242"/>
    </source>
</evidence>
<dbReference type="Gene3D" id="2.10.25.10">
    <property type="entry name" value="Laminin"/>
    <property type="match status" value="5"/>
</dbReference>
<keyword evidence="20" id="KW-1185">Reference proteome</keyword>
<comment type="similarity">
    <text evidence="6">Belongs to the tenascin family. Teneurin subfamily.</text>
</comment>
<evidence type="ECO:0000256" key="5">
    <source>
        <dbReference type="ARBA" id="ARBA00004496"/>
    </source>
</evidence>
<dbReference type="FunFam" id="2.120.10.30:FF:000006">
    <property type="entry name" value="Teneurin transmembrane protein 4"/>
    <property type="match status" value="1"/>
</dbReference>
<proteinExistence type="inferred from homology"/>
<protein>
    <recommendedName>
        <fullName evidence="18">EGF-like domain-containing protein</fullName>
    </recommendedName>
</protein>
<dbReference type="InterPro" id="IPR057629">
    <property type="entry name" value="Teneurin1-4_GBD"/>
</dbReference>
<dbReference type="InterPro" id="IPR000742">
    <property type="entry name" value="EGF"/>
</dbReference>
<dbReference type="SMART" id="SM00181">
    <property type="entry name" value="EGF"/>
    <property type="match status" value="8"/>
</dbReference>
<organism evidence="19 20">
    <name type="scientific">Eptatretus burgeri</name>
    <name type="common">Inshore hagfish</name>
    <dbReference type="NCBI Taxonomy" id="7764"/>
    <lineage>
        <taxon>Eukaryota</taxon>
        <taxon>Metazoa</taxon>
        <taxon>Chordata</taxon>
        <taxon>Craniata</taxon>
        <taxon>Vertebrata</taxon>
        <taxon>Cyclostomata</taxon>
        <taxon>Myxini</taxon>
        <taxon>Myxiniformes</taxon>
        <taxon>Myxinidae</taxon>
        <taxon>Eptatretinae</taxon>
        <taxon>Eptatretus</taxon>
    </lineage>
</organism>
<name>A0A8C4PYB5_EPTBU</name>
<evidence type="ECO:0000256" key="9">
    <source>
        <dbReference type="ARBA" id="ARBA00022536"/>
    </source>
</evidence>
<dbReference type="InterPro" id="IPR056820">
    <property type="entry name" value="TEN_TTR-like"/>
</dbReference>
<evidence type="ECO:0000256" key="17">
    <source>
        <dbReference type="PROSITE-ProRule" id="PRU00076"/>
    </source>
</evidence>
<dbReference type="GO" id="GO:0048666">
    <property type="term" value="P:neuron development"/>
    <property type="evidence" value="ECO:0007669"/>
    <property type="project" value="TreeGrafter"/>
</dbReference>
<dbReference type="InterPro" id="IPR057627">
    <property type="entry name" value="FN-plug_TEN1-4"/>
</dbReference>
<dbReference type="Pfam" id="PF25023">
    <property type="entry name" value="TEN_YD-shell"/>
    <property type="match status" value="1"/>
</dbReference>
<keyword evidence="8" id="KW-0963">Cytoplasm</keyword>
<dbReference type="InterPro" id="IPR011042">
    <property type="entry name" value="6-blade_b-propeller_TolB-like"/>
</dbReference>
<feature type="disulfide bond" evidence="17">
    <location>
        <begin position="121"/>
        <end position="130"/>
    </location>
</feature>
<evidence type="ECO:0000256" key="6">
    <source>
        <dbReference type="ARBA" id="ARBA00009385"/>
    </source>
</evidence>
<evidence type="ECO:0000313" key="19">
    <source>
        <dbReference type="Ensembl" id="ENSEBUP00000005401.1"/>
    </source>
</evidence>
<dbReference type="GO" id="GO:0005634">
    <property type="term" value="C:nucleus"/>
    <property type="evidence" value="ECO:0007669"/>
    <property type="project" value="UniProtKB-SubCell"/>
</dbReference>
<dbReference type="GO" id="GO:0005737">
    <property type="term" value="C:cytoplasm"/>
    <property type="evidence" value="ECO:0007669"/>
    <property type="project" value="UniProtKB-SubCell"/>
</dbReference>
<evidence type="ECO:0000256" key="2">
    <source>
        <dbReference type="ARBA" id="ARBA00004167"/>
    </source>
</evidence>
<evidence type="ECO:0000256" key="1">
    <source>
        <dbReference type="ARBA" id="ARBA00004123"/>
    </source>
</evidence>
<dbReference type="InterPro" id="IPR051216">
    <property type="entry name" value="Teneurin"/>
</dbReference>
<dbReference type="InterPro" id="IPR002049">
    <property type="entry name" value="LE_dom"/>
</dbReference>
<feature type="disulfide bond" evidence="17">
    <location>
        <begin position="283"/>
        <end position="292"/>
    </location>
</feature>
<dbReference type="GO" id="GO:0050839">
    <property type="term" value="F:cell adhesion molecule binding"/>
    <property type="evidence" value="ECO:0007669"/>
    <property type="project" value="TreeGrafter"/>
</dbReference>
<keyword evidence="10" id="KW-0812">Transmembrane</keyword>
<keyword evidence="11" id="KW-0677">Repeat</keyword>
<dbReference type="Gene3D" id="2.60.120.260">
    <property type="entry name" value="Galactose-binding domain-like"/>
    <property type="match status" value="1"/>
</dbReference>
<dbReference type="InterPro" id="IPR056822">
    <property type="entry name" value="TEN_NHL"/>
</dbReference>
<dbReference type="GO" id="GO:0005886">
    <property type="term" value="C:plasma membrane"/>
    <property type="evidence" value="ECO:0007669"/>
    <property type="project" value="UniProtKB-SubCell"/>
</dbReference>
<evidence type="ECO:0000313" key="20">
    <source>
        <dbReference type="Proteomes" id="UP000694388"/>
    </source>
</evidence>
<dbReference type="SUPFAM" id="SSF63825">
    <property type="entry name" value="YWTD domain"/>
    <property type="match status" value="1"/>
</dbReference>
<dbReference type="Pfam" id="PF23093">
    <property type="entry name" value="GBD_Tenm3"/>
    <property type="match status" value="1"/>
</dbReference>
<dbReference type="InterPro" id="IPR006530">
    <property type="entry name" value="YD"/>
</dbReference>
<dbReference type="Pfam" id="PF23538">
    <property type="entry name" value="Teneurin_ABD"/>
    <property type="match status" value="1"/>
</dbReference>
<dbReference type="PANTHER" id="PTHR11219:SF69">
    <property type="entry name" value="TENEURIN-A"/>
    <property type="match status" value="1"/>
</dbReference>
<dbReference type="NCBIfam" id="TIGR01643">
    <property type="entry name" value="YD_repeat_2x"/>
    <property type="match status" value="3"/>
</dbReference>
<evidence type="ECO:0000256" key="7">
    <source>
        <dbReference type="ARBA" id="ARBA00022475"/>
    </source>
</evidence>
<keyword evidence="12" id="KW-1133">Transmembrane helix</keyword>
<dbReference type="GO" id="GO:0042803">
    <property type="term" value="F:protein homodimerization activity"/>
    <property type="evidence" value="ECO:0007669"/>
    <property type="project" value="TreeGrafter"/>
</dbReference>
<comment type="caution">
    <text evidence="17">Lacks conserved residue(s) required for the propagation of feature annotation.</text>
</comment>
<dbReference type="GO" id="GO:0043005">
    <property type="term" value="C:neuron projection"/>
    <property type="evidence" value="ECO:0007669"/>
    <property type="project" value="TreeGrafter"/>
</dbReference>
<dbReference type="Gene3D" id="2.180.10.10">
    <property type="entry name" value="RHS repeat-associated core"/>
    <property type="match status" value="2"/>
</dbReference>
<keyword evidence="7" id="KW-1003">Cell membrane</keyword>
<dbReference type="PROSITE" id="PS00022">
    <property type="entry name" value="EGF_1"/>
    <property type="match status" value="4"/>
</dbReference>
<feature type="domain" description="EGF-like" evidence="18">
    <location>
        <begin position="165"/>
        <end position="197"/>
    </location>
</feature>
<dbReference type="Ensembl" id="ENSEBUT00000005839.1">
    <property type="protein sequence ID" value="ENSEBUP00000005401.1"/>
    <property type="gene ID" value="ENSEBUG00000003666.1"/>
</dbReference>
<dbReference type="GeneTree" id="ENSGT01030000234566"/>
<evidence type="ECO:0000256" key="14">
    <source>
        <dbReference type="ARBA" id="ARBA00023157"/>
    </source>
</evidence>
<dbReference type="CDD" id="cd00054">
    <property type="entry name" value="EGF_CA"/>
    <property type="match status" value="2"/>
</dbReference>
<evidence type="ECO:0000256" key="8">
    <source>
        <dbReference type="ARBA" id="ARBA00022490"/>
    </source>
</evidence>
<dbReference type="InterPro" id="IPR056823">
    <property type="entry name" value="TEN-like_YD-shell"/>
</dbReference>
<evidence type="ECO:0000256" key="16">
    <source>
        <dbReference type="ARBA" id="ARBA00023273"/>
    </source>
</evidence>
<dbReference type="Pfam" id="PF25021">
    <property type="entry name" value="TEN_NHL"/>
    <property type="match status" value="1"/>
</dbReference>
<keyword evidence="16" id="KW-0966">Cell projection</keyword>
<dbReference type="Pfam" id="PF25020">
    <property type="entry name" value="TTR_TEN1-4"/>
    <property type="match status" value="1"/>
</dbReference>
<keyword evidence="15" id="KW-0539">Nucleus</keyword>
<dbReference type="GO" id="GO:0007157">
    <property type="term" value="P:heterophilic cell-cell adhesion via plasma membrane cell adhesion molecules"/>
    <property type="evidence" value="ECO:0007669"/>
    <property type="project" value="TreeGrafter"/>
</dbReference>
<feature type="domain" description="EGF-like" evidence="18">
    <location>
        <begin position="262"/>
        <end position="293"/>
    </location>
</feature>
<evidence type="ECO:0000259" key="18">
    <source>
        <dbReference type="PROSITE" id="PS50026"/>
    </source>
</evidence>
<dbReference type="Proteomes" id="UP000694388">
    <property type="component" value="Unplaced"/>
</dbReference>
<dbReference type="SUPFAM" id="SSF57196">
    <property type="entry name" value="EGF/Laminin"/>
    <property type="match status" value="2"/>
</dbReference>
<dbReference type="PANTHER" id="PTHR11219">
    <property type="entry name" value="TENEURIN AND N-ACETYLGLUCOSAMINE-1-PHOSPHODIESTER ALPHA-N-ACETYLGLUCOSAMINIDASE"/>
    <property type="match status" value="1"/>
</dbReference>
<reference evidence="19" key="2">
    <citation type="submission" date="2025-09" db="UniProtKB">
        <authorList>
            <consortium name="Ensembl"/>
        </authorList>
    </citation>
    <scope>IDENTIFICATION</scope>
</reference>
<dbReference type="PROSITE" id="PS50026">
    <property type="entry name" value="EGF_3"/>
    <property type="match status" value="3"/>
</dbReference>
<comment type="subcellular location">
    <subcellularLocation>
        <location evidence="3">Cell membrane</location>
    </subcellularLocation>
    <subcellularLocation>
        <location evidence="4">Cell projection</location>
    </subcellularLocation>
    <subcellularLocation>
        <location evidence="5">Cytoplasm</location>
    </subcellularLocation>
    <subcellularLocation>
        <location evidence="2">Membrane</location>
        <topology evidence="2">Single-pass membrane protein</topology>
    </subcellularLocation>
    <subcellularLocation>
        <location evidence="1">Nucleus</location>
    </subcellularLocation>
</comment>
<dbReference type="FunFam" id="2.10.25.10:FF:000016">
    <property type="entry name" value="Teneurin transmembrane protein 2"/>
    <property type="match status" value="1"/>
</dbReference>
<dbReference type="Gene3D" id="2.120.10.30">
    <property type="entry name" value="TolB, C-terminal domain"/>
    <property type="match status" value="2"/>
</dbReference>
<dbReference type="Pfam" id="PF15636">
    <property type="entry name" value="Tox-GHH"/>
    <property type="match status" value="1"/>
</dbReference>
<evidence type="ECO:0000256" key="4">
    <source>
        <dbReference type="ARBA" id="ARBA00004316"/>
    </source>
</evidence>
<dbReference type="NCBIfam" id="TIGR03696">
    <property type="entry name" value="Rhs_assc_core"/>
    <property type="match status" value="1"/>
</dbReference>
<evidence type="ECO:0000256" key="13">
    <source>
        <dbReference type="ARBA" id="ARBA00023136"/>
    </source>
</evidence>
<evidence type="ECO:0000256" key="11">
    <source>
        <dbReference type="ARBA" id="ARBA00022737"/>
    </source>
</evidence>